<dbReference type="PANTHER" id="PTHR45674:SF4">
    <property type="entry name" value="DNA LIGASE 1"/>
    <property type="match status" value="1"/>
</dbReference>
<feature type="domain" description="ATP-dependent DNA ligase family profile" evidence="3">
    <location>
        <begin position="109"/>
        <end position="201"/>
    </location>
</feature>
<dbReference type="SUPFAM" id="SSF56091">
    <property type="entry name" value="DNA ligase/mRNA capping enzyme, catalytic domain"/>
    <property type="match status" value="1"/>
</dbReference>
<gene>
    <name evidence="4" type="ORF">NGB36_23870</name>
</gene>
<evidence type="ECO:0000313" key="5">
    <source>
        <dbReference type="Proteomes" id="UP001057702"/>
    </source>
</evidence>
<dbReference type="RefSeq" id="WP_255922520.1">
    <property type="nucleotide sequence ID" value="NZ_JANFNG010000023.1"/>
</dbReference>
<accession>A0ABT1Q0U4</accession>
<comment type="caution">
    <text evidence="4">The sequence shown here is derived from an EMBL/GenBank/DDBJ whole genome shotgun (WGS) entry which is preliminary data.</text>
</comment>
<protein>
    <submittedName>
        <fullName evidence="4">ATP-dependent DNA ligase</fullName>
    </submittedName>
</protein>
<name>A0ABT1Q0U4_9ACTN</name>
<proteinExistence type="inferred from homology"/>
<dbReference type="PROSITE" id="PS50160">
    <property type="entry name" value="DNA_LIGASE_A3"/>
    <property type="match status" value="1"/>
</dbReference>
<sequence length="296" mass="32149">MTTPAGDPIPLPVEVMLARQVEHIPAADQLPGGCAYEPKFDGYRLIILTGPVRLQTRSGRIVTEIFPEVAGAAARLPGGSVLDGELVLWRDGKVDFAALQRRALSAADSQEMRLPTNVALFDLLAYEGTDWRDRPYEERRSGLTALLAPIGPPLQVTPVTTDPQEAADWYRNMHAVGIEGLVVKGLAQPYRPGRREWLKLRHAEPREAMAIGFTGPRARPDALVLDLGEGPVVSAPLTQPVLGQIARILAREPAAGAALSGVAMAYTPLLEPLPVEVRQGTTRYTRTVVTRLRPDL</sequence>
<evidence type="ECO:0000259" key="3">
    <source>
        <dbReference type="PROSITE" id="PS50160"/>
    </source>
</evidence>
<keyword evidence="5" id="KW-1185">Reference proteome</keyword>
<dbReference type="Pfam" id="PF01068">
    <property type="entry name" value="DNA_ligase_A_M"/>
    <property type="match status" value="1"/>
</dbReference>
<evidence type="ECO:0000256" key="1">
    <source>
        <dbReference type="ARBA" id="ARBA00007572"/>
    </source>
</evidence>
<dbReference type="GO" id="GO:0016874">
    <property type="term" value="F:ligase activity"/>
    <property type="evidence" value="ECO:0007669"/>
    <property type="project" value="UniProtKB-KW"/>
</dbReference>
<dbReference type="Gene3D" id="3.30.470.30">
    <property type="entry name" value="DNA ligase/mRNA capping enzyme"/>
    <property type="match status" value="1"/>
</dbReference>
<dbReference type="PANTHER" id="PTHR45674">
    <property type="entry name" value="DNA LIGASE 1/3 FAMILY MEMBER"/>
    <property type="match status" value="1"/>
</dbReference>
<dbReference type="InterPro" id="IPR050191">
    <property type="entry name" value="ATP-dep_DNA_ligase"/>
</dbReference>
<dbReference type="CDD" id="cd07905">
    <property type="entry name" value="Adenylation_DNA_ligase_LigC"/>
    <property type="match status" value="1"/>
</dbReference>
<evidence type="ECO:0000256" key="2">
    <source>
        <dbReference type="ARBA" id="ARBA00022598"/>
    </source>
</evidence>
<dbReference type="InterPro" id="IPR012310">
    <property type="entry name" value="DNA_ligase_ATP-dep_cent"/>
</dbReference>
<dbReference type="Proteomes" id="UP001057702">
    <property type="component" value="Unassembled WGS sequence"/>
</dbReference>
<dbReference type="EMBL" id="JANFNG010000023">
    <property type="protein sequence ID" value="MCQ4083551.1"/>
    <property type="molecule type" value="Genomic_DNA"/>
</dbReference>
<organism evidence="4 5">
    <name type="scientific">Streptomyces humicola</name>
    <dbReference type="NCBI Taxonomy" id="2953240"/>
    <lineage>
        <taxon>Bacteria</taxon>
        <taxon>Bacillati</taxon>
        <taxon>Actinomycetota</taxon>
        <taxon>Actinomycetes</taxon>
        <taxon>Kitasatosporales</taxon>
        <taxon>Streptomycetaceae</taxon>
        <taxon>Streptomyces</taxon>
    </lineage>
</organism>
<reference evidence="4" key="1">
    <citation type="submission" date="2022-06" db="EMBL/GenBank/DDBJ databases">
        <title>Draft genome sequence of Streptomyces sp. RB6PN25 isolated from peat swamp forest in Thailand.</title>
        <authorList>
            <person name="Duangmal K."/>
            <person name="Klaysubun C."/>
        </authorList>
    </citation>
    <scope>NUCLEOTIDE SEQUENCE</scope>
    <source>
        <strain evidence="4">RB6PN25</strain>
    </source>
</reference>
<dbReference type="InterPro" id="IPR044119">
    <property type="entry name" value="Adenylation_LigC-like"/>
</dbReference>
<comment type="similarity">
    <text evidence="1">Belongs to the ATP-dependent DNA ligase family.</text>
</comment>
<keyword evidence="2 4" id="KW-0436">Ligase</keyword>
<evidence type="ECO:0000313" key="4">
    <source>
        <dbReference type="EMBL" id="MCQ4083551.1"/>
    </source>
</evidence>